<reference evidence="1" key="1">
    <citation type="journal article" date="2016" name="Proc. Natl. Acad. Sci. U.S.A.">
        <title>Lipid metabolic changes in an early divergent fungus govern the establishment of a mutualistic symbiosis with endobacteria.</title>
        <authorList>
            <person name="Lastovetsky O.A."/>
            <person name="Gaspar M.L."/>
            <person name="Mondo S.J."/>
            <person name="LaButti K.M."/>
            <person name="Sandor L."/>
            <person name="Grigoriev I.V."/>
            <person name="Henry S.A."/>
            <person name="Pawlowska T.E."/>
        </authorList>
    </citation>
    <scope>NUCLEOTIDE SEQUENCE [LARGE SCALE GENOMIC DNA]</scope>
    <source>
        <strain evidence="1">ATCC 52814</strain>
    </source>
</reference>
<dbReference type="OrthoDB" id="5591056at2759"/>
<gene>
    <name evidence="1" type="ORF">BCV72DRAFT_308509</name>
</gene>
<name>A0A1X0QTM8_RHIZD</name>
<proteinExistence type="predicted"/>
<organism evidence="1">
    <name type="scientific">Rhizopus microsporus var. microsporus</name>
    <dbReference type="NCBI Taxonomy" id="86635"/>
    <lineage>
        <taxon>Eukaryota</taxon>
        <taxon>Fungi</taxon>
        <taxon>Fungi incertae sedis</taxon>
        <taxon>Mucoromycota</taxon>
        <taxon>Mucoromycotina</taxon>
        <taxon>Mucoromycetes</taxon>
        <taxon>Mucorales</taxon>
        <taxon>Mucorineae</taxon>
        <taxon>Rhizopodaceae</taxon>
        <taxon>Rhizopus</taxon>
    </lineage>
</organism>
<accession>A0A1X0QTM8</accession>
<dbReference type="VEuPathDB" id="FungiDB:BCV72DRAFT_308509"/>
<dbReference type="Proteomes" id="UP000242414">
    <property type="component" value="Unassembled WGS sequence"/>
</dbReference>
<feature type="non-terminal residue" evidence="1">
    <location>
        <position position="391"/>
    </location>
</feature>
<sequence length="391" mass="45760">CAQFIIEYRALINQCLDDYLKITNYHRSNFVFAQQSAIIEGTNIYTAYANNVHLRFGQHLRRAVNALLRIRQRTADLRRDLSAQDMDDDEIKHRIRQDIFLPAQTFKQAISQQPIDMEQIPQEPIYMEALNTLRPVFDAYDRGYNFGEQGLYYDVKRNPVSHFMAFYQLSRLFVHLGLPVFNCFPLRRSWSPCYVTIDSKILCQNILGIRWSNAPQEGGQLRFRGTIQTDGVGVMVFKKRFDRQTRYTARFTVEYEATSYTTDLTHQNHQRISGRCAAVNSGRRDILRCVYENSTPEQLVKFRYTKKQQDKTWKTKKYRRILQDLKAQDPDVVQAEQALSQQPSSTVSVEDFGRFLQARSEQSAVLSRFYGHTITNHDNGYPLFRKIRLSA</sequence>
<protein>
    <submittedName>
        <fullName evidence="1">Uncharacterized protein</fullName>
    </submittedName>
</protein>
<feature type="non-terminal residue" evidence="1">
    <location>
        <position position="1"/>
    </location>
</feature>
<dbReference type="EMBL" id="KV922017">
    <property type="protein sequence ID" value="ORE03113.1"/>
    <property type="molecule type" value="Genomic_DNA"/>
</dbReference>
<dbReference type="AlphaFoldDB" id="A0A1X0QTM8"/>
<evidence type="ECO:0000313" key="1">
    <source>
        <dbReference type="EMBL" id="ORE03113.1"/>
    </source>
</evidence>